<keyword evidence="1" id="KW-0812">Transmembrane</keyword>
<name>A0A517SC80_9PLAN</name>
<dbReference type="RefSeq" id="WP_145029142.1">
    <property type="nucleotide sequence ID" value="NZ_CP036271.1"/>
</dbReference>
<keyword evidence="3" id="KW-1185">Reference proteome</keyword>
<feature type="transmembrane region" description="Helical" evidence="1">
    <location>
        <begin position="40"/>
        <end position="61"/>
    </location>
</feature>
<accession>A0A517SC80</accession>
<evidence type="ECO:0000313" key="2">
    <source>
        <dbReference type="EMBL" id="QDT53714.1"/>
    </source>
</evidence>
<dbReference type="EMBL" id="CP036271">
    <property type="protein sequence ID" value="QDT53714.1"/>
    <property type="molecule type" value="Genomic_DNA"/>
</dbReference>
<reference evidence="2 3" key="1">
    <citation type="submission" date="2019-02" db="EMBL/GenBank/DDBJ databases">
        <title>Deep-cultivation of Planctomycetes and their phenomic and genomic characterization uncovers novel biology.</title>
        <authorList>
            <person name="Wiegand S."/>
            <person name="Jogler M."/>
            <person name="Boedeker C."/>
            <person name="Pinto D."/>
            <person name="Vollmers J."/>
            <person name="Rivas-Marin E."/>
            <person name="Kohn T."/>
            <person name="Peeters S.H."/>
            <person name="Heuer A."/>
            <person name="Rast P."/>
            <person name="Oberbeckmann S."/>
            <person name="Bunk B."/>
            <person name="Jeske O."/>
            <person name="Meyerdierks A."/>
            <person name="Storesund J.E."/>
            <person name="Kallscheuer N."/>
            <person name="Luecker S."/>
            <person name="Lage O.M."/>
            <person name="Pohl T."/>
            <person name="Merkel B.J."/>
            <person name="Hornburger P."/>
            <person name="Mueller R.-W."/>
            <person name="Bruemmer F."/>
            <person name="Labrenz M."/>
            <person name="Spormann A.M."/>
            <person name="Op den Camp H."/>
            <person name="Overmann J."/>
            <person name="Amann R."/>
            <person name="Jetten M.S.M."/>
            <person name="Mascher T."/>
            <person name="Medema M.H."/>
            <person name="Devos D.P."/>
            <person name="Kaster A.-K."/>
            <person name="Ovreas L."/>
            <person name="Rohde M."/>
            <person name="Galperin M.Y."/>
            <person name="Jogler C."/>
        </authorList>
    </citation>
    <scope>NUCLEOTIDE SEQUENCE [LARGE SCALE GENOMIC DNA]</scope>
    <source>
        <strain evidence="2 3">Pan44</strain>
    </source>
</reference>
<protein>
    <submittedName>
        <fullName evidence="2">Uncharacterized protein</fullName>
    </submittedName>
</protein>
<evidence type="ECO:0000256" key="1">
    <source>
        <dbReference type="SAM" id="Phobius"/>
    </source>
</evidence>
<dbReference type="KEGG" id="ccos:Pan44_17370"/>
<keyword evidence="1" id="KW-1133">Transmembrane helix</keyword>
<gene>
    <name evidence="2" type="ORF">Pan44_17370</name>
</gene>
<keyword evidence="1" id="KW-0472">Membrane</keyword>
<dbReference type="Proteomes" id="UP000315700">
    <property type="component" value="Chromosome"/>
</dbReference>
<organism evidence="2 3">
    <name type="scientific">Caulifigura coniformis</name>
    <dbReference type="NCBI Taxonomy" id="2527983"/>
    <lineage>
        <taxon>Bacteria</taxon>
        <taxon>Pseudomonadati</taxon>
        <taxon>Planctomycetota</taxon>
        <taxon>Planctomycetia</taxon>
        <taxon>Planctomycetales</taxon>
        <taxon>Planctomycetaceae</taxon>
        <taxon>Caulifigura</taxon>
    </lineage>
</organism>
<dbReference type="OrthoDB" id="9761531at2"/>
<evidence type="ECO:0000313" key="3">
    <source>
        <dbReference type="Proteomes" id="UP000315700"/>
    </source>
</evidence>
<dbReference type="InParanoid" id="A0A517SC80"/>
<dbReference type="AlphaFoldDB" id="A0A517SC80"/>
<sequence>MDAGSPIRRELDGTLADVLEKHREGPSFWPSMDVGFGAEFPLLGVVVLIFAGVAWLVWRLASDPTARTRYSAIEQTVTGVDLIDSQGQRESVPRHALILQVAGLWERRRILVLTTRSRRPEARRVVALGTVDWIPIRSDSTVREWEGFLGVKVEPQVTTRVA</sequence>
<proteinExistence type="predicted"/>